<proteinExistence type="predicted"/>
<evidence type="ECO:0000313" key="1">
    <source>
        <dbReference type="EMBL" id="STF46302.1"/>
    </source>
</evidence>
<dbReference type="AlphaFoldDB" id="A0A376LPX0"/>
<organism evidence="1 3">
    <name type="scientific">Escherichia coli</name>
    <dbReference type="NCBI Taxonomy" id="562"/>
    <lineage>
        <taxon>Bacteria</taxon>
        <taxon>Pseudomonadati</taxon>
        <taxon>Pseudomonadota</taxon>
        <taxon>Gammaproteobacteria</taxon>
        <taxon>Enterobacterales</taxon>
        <taxon>Enterobacteriaceae</taxon>
        <taxon>Escherichia</taxon>
    </lineage>
</organism>
<accession>A0A376LPX0</accession>
<dbReference type="RefSeq" id="WP_000694585.1">
    <property type="nucleotide sequence ID" value="NZ_CAJZOM010000010.1"/>
</dbReference>
<dbReference type="Proteomes" id="UP001383096">
    <property type="component" value="Chromosome"/>
</dbReference>
<dbReference type="Proteomes" id="UP000254877">
    <property type="component" value="Unassembled WGS sequence"/>
</dbReference>
<dbReference type="EMBL" id="CP146670">
    <property type="protein sequence ID" value="WWX73770.1"/>
    <property type="molecule type" value="Genomic_DNA"/>
</dbReference>
<name>A0A376LPX0_ECOLX</name>
<sequence>MKIKLHKAYDSETNKLSLFIEFERRIVCVPWARRFNDAAGRRQFALDMLLRGCGLMRPLSDLKRMMPGSFGQIDEIEIGQEELKRARDLFLSSEGNPFNPETEMKWHHPL</sequence>
<evidence type="ECO:0000313" key="3">
    <source>
        <dbReference type="Proteomes" id="UP000254877"/>
    </source>
</evidence>
<reference evidence="2" key="2">
    <citation type="submission" date="2024-03" db="EMBL/GenBank/DDBJ databases">
        <title>Epithelial relay of microbial signals coordinates intestinal macrophage supported barrier repair.</title>
        <authorList>
            <person name="Tsai M.T."/>
        </authorList>
    </citation>
    <scope>NUCLEOTIDE SEQUENCE</scope>
    <source>
        <strain evidence="2">MS 21-1</strain>
    </source>
</reference>
<dbReference type="EMBL" id="UGAB01000002">
    <property type="protein sequence ID" value="STF46302.1"/>
    <property type="molecule type" value="Genomic_DNA"/>
</dbReference>
<gene>
    <name evidence="1" type="ORF">NCTC7928_07104</name>
    <name evidence="2" type="ORF">V9Z47_12560</name>
</gene>
<reference evidence="1 3" key="1">
    <citation type="submission" date="2018-06" db="EMBL/GenBank/DDBJ databases">
        <authorList>
            <consortium name="Pathogen Informatics"/>
            <person name="Doyle S."/>
        </authorList>
    </citation>
    <scope>NUCLEOTIDE SEQUENCE [LARGE SCALE GENOMIC DNA]</scope>
    <source>
        <strain evidence="1 3">NCTC7928</strain>
    </source>
</reference>
<evidence type="ECO:0000313" key="2">
    <source>
        <dbReference type="EMBL" id="WWX73770.1"/>
    </source>
</evidence>
<protein>
    <submittedName>
        <fullName evidence="1">Uncharacterized protein</fullName>
    </submittedName>
</protein>